<name>A0ABN0NXG5_TRELE</name>
<proteinExistence type="predicted"/>
<comment type="caution">
    <text evidence="4">The sequence shown here is derived from an EMBL/GenBank/DDBJ whole genome shotgun (WGS) entry which is preliminary data.</text>
</comment>
<feature type="domain" description="LysM" evidence="3">
    <location>
        <begin position="66"/>
        <end position="116"/>
    </location>
</feature>
<keyword evidence="5" id="KW-1185">Reference proteome</keyword>
<dbReference type="Proteomes" id="UP000016649">
    <property type="component" value="Unassembled WGS sequence"/>
</dbReference>
<dbReference type="InterPro" id="IPR036779">
    <property type="entry name" value="LysM_dom_sf"/>
</dbReference>
<gene>
    <name evidence="4" type="ORF">HMPREF9193_01728</name>
</gene>
<sequence>MLNKLKKTAVPAVFAAALVLVAACSSTPRPAPPPEPTPEQPKEMPKTEPKAAPVKEEPKMKSVSVSDYTTRRGDTLSEIGARFYGKDNAYYFPFIMVMNSVITHPDEIEVGTALKIPDFNEFKSDAALCAEAKKAFDKVAGIYEAKNKFVLVKRIRRLAQTF</sequence>
<protein>
    <submittedName>
        <fullName evidence="4">LysM domain protein</fullName>
    </submittedName>
</protein>
<feature type="signal peptide" evidence="2">
    <location>
        <begin position="1"/>
        <end position="22"/>
    </location>
</feature>
<evidence type="ECO:0000256" key="2">
    <source>
        <dbReference type="SAM" id="SignalP"/>
    </source>
</evidence>
<dbReference type="InterPro" id="IPR018392">
    <property type="entry name" value="LysM"/>
</dbReference>
<reference evidence="4 5" key="1">
    <citation type="submission" date="2013-08" db="EMBL/GenBank/DDBJ databases">
        <authorList>
            <person name="Weinstock G."/>
            <person name="Sodergren E."/>
            <person name="Wylie T."/>
            <person name="Fulton L."/>
            <person name="Fulton R."/>
            <person name="Fronick C."/>
            <person name="O'Laughlin M."/>
            <person name="Godfrey J."/>
            <person name="Miner T."/>
            <person name="Herter B."/>
            <person name="Appelbaum E."/>
            <person name="Cordes M."/>
            <person name="Lek S."/>
            <person name="Wollam A."/>
            <person name="Pepin K.H."/>
            <person name="Palsikar V.B."/>
            <person name="Mitreva M."/>
            <person name="Wilson R.K."/>
        </authorList>
    </citation>
    <scope>NUCLEOTIDE SEQUENCE [LARGE SCALE GENOMIC DNA]</scope>
    <source>
        <strain evidence="4 5">ATCC 700332</strain>
    </source>
</reference>
<dbReference type="Pfam" id="PF01476">
    <property type="entry name" value="LysM"/>
    <property type="match status" value="1"/>
</dbReference>
<feature type="compositionally biased region" description="Basic and acidic residues" evidence="1">
    <location>
        <begin position="40"/>
        <end position="60"/>
    </location>
</feature>
<evidence type="ECO:0000259" key="3">
    <source>
        <dbReference type="PROSITE" id="PS51782"/>
    </source>
</evidence>
<dbReference type="RefSeq" id="WP_021687926.1">
    <property type="nucleotide sequence ID" value="NZ_KI260569.1"/>
</dbReference>
<evidence type="ECO:0000256" key="1">
    <source>
        <dbReference type="SAM" id="MobiDB-lite"/>
    </source>
</evidence>
<accession>A0ABN0NXG5</accession>
<evidence type="ECO:0000313" key="4">
    <source>
        <dbReference type="EMBL" id="ERJ92067.1"/>
    </source>
</evidence>
<organism evidence="4 5">
    <name type="scientific">Treponema lecithinolyticum ATCC 700332</name>
    <dbReference type="NCBI Taxonomy" id="1321815"/>
    <lineage>
        <taxon>Bacteria</taxon>
        <taxon>Pseudomonadati</taxon>
        <taxon>Spirochaetota</taxon>
        <taxon>Spirochaetia</taxon>
        <taxon>Spirochaetales</taxon>
        <taxon>Treponemataceae</taxon>
        <taxon>Treponema</taxon>
    </lineage>
</organism>
<evidence type="ECO:0000313" key="5">
    <source>
        <dbReference type="Proteomes" id="UP000016649"/>
    </source>
</evidence>
<dbReference type="PROSITE" id="PS51782">
    <property type="entry name" value="LYSM"/>
    <property type="match status" value="1"/>
</dbReference>
<keyword evidence="2" id="KW-0732">Signal</keyword>
<feature type="compositionally biased region" description="Pro residues" evidence="1">
    <location>
        <begin position="29"/>
        <end position="39"/>
    </location>
</feature>
<dbReference type="EMBL" id="AWVH01000039">
    <property type="protein sequence ID" value="ERJ92067.1"/>
    <property type="molecule type" value="Genomic_DNA"/>
</dbReference>
<feature type="chain" id="PRO_5045705692" evidence="2">
    <location>
        <begin position="23"/>
        <end position="162"/>
    </location>
</feature>
<feature type="region of interest" description="Disordered" evidence="1">
    <location>
        <begin position="27"/>
        <end position="67"/>
    </location>
</feature>
<dbReference type="Gene3D" id="3.10.350.10">
    <property type="entry name" value="LysM domain"/>
    <property type="match status" value="1"/>
</dbReference>
<dbReference type="PROSITE" id="PS51257">
    <property type="entry name" value="PROKAR_LIPOPROTEIN"/>
    <property type="match status" value="1"/>
</dbReference>
<dbReference type="CDD" id="cd00118">
    <property type="entry name" value="LysM"/>
    <property type="match status" value="1"/>
</dbReference>